<dbReference type="Proteomes" id="UP000244855">
    <property type="component" value="Unassembled WGS sequence"/>
</dbReference>
<dbReference type="STRING" id="97972.A0A2V1E4T3"/>
<dbReference type="GO" id="GO:0016020">
    <property type="term" value="C:membrane"/>
    <property type="evidence" value="ECO:0007669"/>
    <property type="project" value="UniProtKB-SubCell"/>
</dbReference>
<evidence type="ECO:0000313" key="8">
    <source>
        <dbReference type="EMBL" id="PVI05588.1"/>
    </source>
</evidence>
<dbReference type="EMBL" id="KZ805313">
    <property type="protein sequence ID" value="PVI05588.1"/>
    <property type="molecule type" value="Genomic_DNA"/>
</dbReference>
<feature type="transmembrane region" description="Helical" evidence="6">
    <location>
        <begin position="136"/>
        <end position="161"/>
    </location>
</feature>
<keyword evidence="4 6" id="KW-0472">Membrane</keyword>
<evidence type="ECO:0000256" key="3">
    <source>
        <dbReference type="ARBA" id="ARBA00022989"/>
    </source>
</evidence>
<organism evidence="8 9">
    <name type="scientific">Periconia macrospinosa</name>
    <dbReference type="NCBI Taxonomy" id="97972"/>
    <lineage>
        <taxon>Eukaryota</taxon>
        <taxon>Fungi</taxon>
        <taxon>Dikarya</taxon>
        <taxon>Ascomycota</taxon>
        <taxon>Pezizomycotina</taxon>
        <taxon>Dothideomycetes</taxon>
        <taxon>Pleosporomycetidae</taxon>
        <taxon>Pleosporales</taxon>
        <taxon>Massarineae</taxon>
        <taxon>Periconiaceae</taxon>
        <taxon>Periconia</taxon>
    </lineage>
</organism>
<dbReference type="PANTHER" id="PTHR33048:SF123">
    <property type="entry name" value="INTEGRAL MEMBRANE PROTEIN"/>
    <property type="match status" value="1"/>
</dbReference>
<dbReference type="OrthoDB" id="5273647at2759"/>
<keyword evidence="2 6" id="KW-0812">Transmembrane</keyword>
<name>A0A2V1E4T3_9PLEO</name>
<sequence length="374" mass="41453">MVAHSVSAPNENQGPLLNRVSVAVYSVSVVFIALRFLTRGWIVRKYGLDDLLVGVAVVLGAVQTATISLEVKYGLGKHVQEIDIPDYNLILKFKWVNMMVYYIANWSVKMSILALYHRIGVGHKGLPWMLQSKVVIMIAGVITAFTTAVFFAELLACQPISATWKVESKVRSCMDMSTFYTIQASINVAVDLLLLVFPMPLLRILNIDKRKKIALVLIFSIGIIPLVASVIRLVEIVVVSHMDAMAKLSEDPSWRWAWVPVWGQIEVDVGIVAASLPSLSPLLKKFWSGVSTQLYTTHPQHSTLIELQPPSTHSGRTLSTIENKIRPESVQSEGTELDEFVDLEAFPSTPSTPRFHLVNGRIEENVTQAAASGY</sequence>
<feature type="transmembrane region" description="Helical" evidence="6">
    <location>
        <begin position="213"/>
        <end position="234"/>
    </location>
</feature>
<dbReference type="Pfam" id="PF20684">
    <property type="entry name" value="Fung_rhodopsin"/>
    <property type="match status" value="1"/>
</dbReference>
<accession>A0A2V1E4T3</accession>
<evidence type="ECO:0000259" key="7">
    <source>
        <dbReference type="Pfam" id="PF20684"/>
    </source>
</evidence>
<dbReference type="AlphaFoldDB" id="A0A2V1E4T3"/>
<evidence type="ECO:0000313" key="9">
    <source>
        <dbReference type="Proteomes" id="UP000244855"/>
    </source>
</evidence>
<keyword evidence="3 6" id="KW-1133">Transmembrane helix</keyword>
<evidence type="ECO:0000256" key="2">
    <source>
        <dbReference type="ARBA" id="ARBA00022692"/>
    </source>
</evidence>
<evidence type="ECO:0000256" key="4">
    <source>
        <dbReference type="ARBA" id="ARBA00023136"/>
    </source>
</evidence>
<keyword evidence="9" id="KW-1185">Reference proteome</keyword>
<feature type="transmembrane region" description="Helical" evidence="6">
    <location>
        <begin position="181"/>
        <end position="201"/>
    </location>
</feature>
<evidence type="ECO:0000256" key="6">
    <source>
        <dbReference type="SAM" id="Phobius"/>
    </source>
</evidence>
<dbReference type="InterPro" id="IPR049326">
    <property type="entry name" value="Rhodopsin_dom_fungi"/>
</dbReference>
<evidence type="ECO:0000256" key="5">
    <source>
        <dbReference type="ARBA" id="ARBA00038359"/>
    </source>
</evidence>
<gene>
    <name evidence="8" type="ORF">DM02DRAFT_685393</name>
</gene>
<comment type="similarity">
    <text evidence="5">Belongs to the SAT4 family.</text>
</comment>
<comment type="subcellular location">
    <subcellularLocation>
        <location evidence="1">Membrane</location>
        <topology evidence="1">Multi-pass membrane protein</topology>
    </subcellularLocation>
</comment>
<feature type="transmembrane region" description="Helical" evidence="6">
    <location>
        <begin position="50"/>
        <end position="69"/>
    </location>
</feature>
<reference evidence="8 9" key="1">
    <citation type="journal article" date="2018" name="Sci. Rep.">
        <title>Comparative genomics provides insights into the lifestyle and reveals functional heterogeneity of dark septate endophytic fungi.</title>
        <authorList>
            <person name="Knapp D.G."/>
            <person name="Nemeth J.B."/>
            <person name="Barry K."/>
            <person name="Hainaut M."/>
            <person name="Henrissat B."/>
            <person name="Johnson J."/>
            <person name="Kuo A."/>
            <person name="Lim J.H.P."/>
            <person name="Lipzen A."/>
            <person name="Nolan M."/>
            <person name="Ohm R.A."/>
            <person name="Tamas L."/>
            <person name="Grigoriev I.V."/>
            <person name="Spatafora J.W."/>
            <person name="Nagy L.G."/>
            <person name="Kovacs G.M."/>
        </authorList>
    </citation>
    <scope>NUCLEOTIDE SEQUENCE [LARGE SCALE GENOMIC DNA]</scope>
    <source>
        <strain evidence="8 9">DSE2036</strain>
    </source>
</reference>
<feature type="transmembrane region" description="Helical" evidence="6">
    <location>
        <begin position="99"/>
        <end position="116"/>
    </location>
</feature>
<dbReference type="InterPro" id="IPR052337">
    <property type="entry name" value="SAT4-like"/>
</dbReference>
<feature type="domain" description="Rhodopsin" evidence="7">
    <location>
        <begin position="34"/>
        <end position="285"/>
    </location>
</feature>
<evidence type="ECO:0000256" key="1">
    <source>
        <dbReference type="ARBA" id="ARBA00004141"/>
    </source>
</evidence>
<protein>
    <recommendedName>
        <fullName evidence="7">Rhodopsin domain-containing protein</fullName>
    </recommendedName>
</protein>
<proteinExistence type="inferred from homology"/>
<feature type="transmembrane region" description="Helical" evidence="6">
    <location>
        <begin position="20"/>
        <end position="38"/>
    </location>
</feature>
<dbReference type="PANTHER" id="PTHR33048">
    <property type="entry name" value="PTH11-LIKE INTEGRAL MEMBRANE PROTEIN (AFU_ORTHOLOGUE AFUA_5G11245)"/>
    <property type="match status" value="1"/>
</dbReference>